<feature type="signal peptide" evidence="1">
    <location>
        <begin position="1"/>
        <end position="26"/>
    </location>
</feature>
<gene>
    <name evidence="2" type="ORF">NCTC10661_03827</name>
</gene>
<protein>
    <recommendedName>
        <fullName evidence="4">Secreted protein</fullName>
    </recommendedName>
</protein>
<name>A0AAE8NFP8_BURCE</name>
<dbReference type="AlphaFoldDB" id="A0AAE8NFP8"/>
<organism evidence="2 3">
    <name type="scientific">Burkholderia cepacia</name>
    <name type="common">Pseudomonas cepacia</name>
    <dbReference type="NCBI Taxonomy" id="292"/>
    <lineage>
        <taxon>Bacteria</taxon>
        <taxon>Pseudomonadati</taxon>
        <taxon>Pseudomonadota</taxon>
        <taxon>Betaproteobacteria</taxon>
        <taxon>Burkholderiales</taxon>
        <taxon>Burkholderiaceae</taxon>
        <taxon>Burkholderia</taxon>
        <taxon>Burkholderia cepacia complex</taxon>
    </lineage>
</organism>
<dbReference type="EMBL" id="UARD01000021">
    <property type="protein sequence ID" value="SPV20461.1"/>
    <property type="molecule type" value="Genomic_DNA"/>
</dbReference>
<evidence type="ECO:0000313" key="3">
    <source>
        <dbReference type="Proteomes" id="UP000250416"/>
    </source>
</evidence>
<evidence type="ECO:0000313" key="2">
    <source>
        <dbReference type="EMBL" id="SPV20461.1"/>
    </source>
</evidence>
<evidence type="ECO:0008006" key="4">
    <source>
        <dbReference type="Google" id="ProtNLM"/>
    </source>
</evidence>
<keyword evidence="1" id="KW-0732">Signal</keyword>
<feature type="chain" id="PRO_5042169277" description="Secreted protein" evidence="1">
    <location>
        <begin position="27"/>
        <end position="194"/>
    </location>
</feature>
<accession>A0AAE8NFP8</accession>
<comment type="caution">
    <text evidence="2">The sequence shown here is derived from an EMBL/GenBank/DDBJ whole genome shotgun (WGS) entry which is preliminary data.</text>
</comment>
<dbReference type="Proteomes" id="UP000250416">
    <property type="component" value="Unassembled WGS sequence"/>
</dbReference>
<evidence type="ECO:0000256" key="1">
    <source>
        <dbReference type="SAM" id="SignalP"/>
    </source>
</evidence>
<proteinExistence type="predicted"/>
<reference evidence="2 3" key="1">
    <citation type="submission" date="2018-06" db="EMBL/GenBank/DDBJ databases">
        <authorList>
            <consortium name="Pathogen Informatics"/>
            <person name="Doyle S."/>
        </authorList>
    </citation>
    <scope>NUCLEOTIDE SEQUENCE [LARGE SCALE GENOMIC DNA]</scope>
    <source>
        <strain evidence="2 3">NCTC10661</strain>
    </source>
</reference>
<sequence>MIVAACDFVSVLTVSVCVSVALTAAADRFSVTPLSTPDTVLLALVDAMPLSVNFASCATALCRHAAALFADSIFDAPPVVSAVDVTPRFDSPLSLATLPTATLIAFAEPVFVDASTRCAPSVPLITVALIPGLFAAELIAAAMPDSVLFVPVTSTLNDWLPSDSVSVPVPSALLPSKPAEASACAVAVCVTPIV</sequence>